<feature type="transmembrane region" description="Helical" evidence="7">
    <location>
        <begin position="269"/>
        <end position="288"/>
    </location>
</feature>
<evidence type="ECO:0000256" key="1">
    <source>
        <dbReference type="ARBA" id="ARBA00004651"/>
    </source>
</evidence>
<keyword evidence="5 7" id="KW-1133">Transmembrane helix</keyword>
<reference evidence="9 10" key="1">
    <citation type="submission" date="2019-03" db="EMBL/GenBank/DDBJ databases">
        <title>Genomic Encyclopedia of Type Strains, Phase IV (KMG-IV): sequencing the most valuable type-strain genomes for metagenomic binning, comparative biology and taxonomic classification.</title>
        <authorList>
            <person name="Goeker M."/>
        </authorList>
    </citation>
    <scope>NUCLEOTIDE SEQUENCE [LARGE SCALE GENOMIC DNA]</scope>
    <source>
        <strain evidence="9 10">DSM 25894</strain>
    </source>
</reference>
<dbReference type="EMBL" id="SMAN01000005">
    <property type="protein sequence ID" value="TCT24559.1"/>
    <property type="molecule type" value="Genomic_DNA"/>
</dbReference>
<feature type="transmembrane region" description="Helical" evidence="7">
    <location>
        <begin position="238"/>
        <end position="257"/>
    </location>
</feature>
<feature type="domain" description="Major facilitator superfamily (MFS) profile" evidence="8">
    <location>
        <begin position="1"/>
        <end position="385"/>
    </location>
</feature>
<dbReference type="InterPro" id="IPR036259">
    <property type="entry name" value="MFS_trans_sf"/>
</dbReference>
<evidence type="ECO:0000256" key="2">
    <source>
        <dbReference type="ARBA" id="ARBA00022448"/>
    </source>
</evidence>
<feature type="transmembrane region" description="Helical" evidence="7">
    <location>
        <begin position="37"/>
        <end position="56"/>
    </location>
</feature>
<evidence type="ECO:0000256" key="3">
    <source>
        <dbReference type="ARBA" id="ARBA00022475"/>
    </source>
</evidence>
<dbReference type="GO" id="GO:0022857">
    <property type="term" value="F:transmembrane transporter activity"/>
    <property type="evidence" value="ECO:0007669"/>
    <property type="project" value="InterPro"/>
</dbReference>
<feature type="transmembrane region" description="Helical" evidence="7">
    <location>
        <begin position="153"/>
        <end position="175"/>
    </location>
</feature>
<keyword evidence="3" id="KW-1003">Cell membrane</keyword>
<feature type="transmembrane region" description="Helical" evidence="7">
    <location>
        <begin position="125"/>
        <end position="147"/>
    </location>
</feature>
<keyword evidence="4 7" id="KW-0812">Transmembrane</keyword>
<feature type="transmembrane region" description="Helical" evidence="7">
    <location>
        <begin position="195"/>
        <end position="218"/>
    </location>
</feature>
<feature type="transmembrane region" description="Helical" evidence="7">
    <location>
        <begin position="359"/>
        <end position="380"/>
    </location>
</feature>
<dbReference type="OrthoDB" id="65739at2"/>
<name>A0A4R3NBU5_9BACI</name>
<feature type="transmembrane region" description="Helical" evidence="7">
    <location>
        <begin position="68"/>
        <end position="87"/>
    </location>
</feature>
<accession>A0A4R3NBU5</accession>
<proteinExistence type="predicted"/>
<dbReference type="Proteomes" id="UP000294650">
    <property type="component" value="Unassembled WGS sequence"/>
</dbReference>
<keyword evidence="10" id="KW-1185">Reference proteome</keyword>
<evidence type="ECO:0000256" key="7">
    <source>
        <dbReference type="SAM" id="Phobius"/>
    </source>
</evidence>
<evidence type="ECO:0000256" key="5">
    <source>
        <dbReference type="ARBA" id="ARBA00022989"/>
    </source>
</evidence>
<dbReference type="PROSITE" id="PS50850">
    <property type="entry name" value="MFS"/>
    <property type="match status" value="1"/>
</dbReference>
<dbReference type="InterPro" id="IPR011701">
    <property type="entry name" value="MFS"/>
</dbReference>
<evidence type="ECO:0000313" key="10">
    <source>
        <dbReference type="Proteomes" id="UP000294650"/>
    </source>
</evidence>
<dbReference type="SUPFAM" id="SSF103473">
    <property type="entry name" value="MFS general substrate transporter"/>
    <property type="match status" value="1"/>
</dbReference>
<evidence type="ECO:0000256" key="4">
    <source>
        <dbReference type="ARBA" id="ARBA00022692"/>
    </source>
</evidence>
<dbReference type="AlphaFoldDB" id="A0A4R3NBU5"/>
<comment type="caution">
    <text evidence="9">The sequence shown here is derived from an EMBL/GenBank/DDBJ whole genome shotgun (WGS) entry which is preliminary data.</text>
</comment>
<dbReference type="PANTHER" id="PTHR43414:SF3">
    <property type="entry name" value="LMO2377 PROTEIN"/>
    <property type="match status" value="1"/>
</dbReference>
<feature type="transmembrane region" description="Helical" evidence="7">
    <location>
        <begin position="331"/>
        <end position="353"/>
    </location>
</feature>
<dbReference type="Pfam" id="PF07690">
    <property type="entry name" value="MFS_1"/>
    <property type="match status" value="1"/>
</dbReference>
<feature type="transmembrane region" description="Helical" evidence="7">
    <location>
        <begin position="7"/>
        <end position="25"/>
    </location>
</feature>
<keyword evidence="2" id="KW-0813">Transport</keyword>
<protein>
    <submittedName>
        <fullName evidence="9">Putative MFS family arabinose efflux permease</fullName>
    </submittedName>
</protein>
<keyword evidence="6 7" id="KW-0472">Membrane</keyword>
<dbReference type="GO" id="GO:0005886">
    <property type="term" value="C:plasma membrane"/>
    <property type="evidence" value="ECO:0007669"/>
    <property type="project" value="UniProtKB-SubCell"/>
</dbReference>
<gene>
    <name evidence="9" type="ORF">EDD68_10511</name>
</gene>
<dbReference type="InterPro" id="IPR020846">
    <property type="entry name" value="MFS_dom"/>
</dbReference>
<dbReference type="PANTHER" id="PTHR43414">
    <property type="entry name" value="MULTIDRUG RESISTANCE PROTEIN MDTG"/>
    <property type="match status" value="1"/>
</dbReference>
<evidence type="ECO:0000256" key="6">
    <source>
        <dbReference type="ARBA" id="ARBA00023136"/>
    </source>
</evidence>
<feature type="transmembrane region" description="Helical" evidence="7">
    <location>
        <begin position="294"/>
        <end position="319"/>
    </location>
</feature>
<organism evidence="9 10">
    <name type="scientific">Melghiribacillus thermohalophilus</name>
    <dbReference type="NCBI Taxonomy" id="1324956"/>
    <lineage>
        <taxon>Bacteria</taxon>
        <taxon>Bacillati</taxon>
        <taxon>Bacillota</taxon>
        <taxon>Bacilli</taxon>
        <taxon>Bacillales</taxon>
        <taxon>Bacillaceae</taxon>
        <taxon>Melghiribacillus</taxon>
    </lineage>
</organism>
<dbReference type="Gene3D" id="1.20.1250.20">
    <property type="entry name" value="MFS general substrate transporter like domains"/>
    <property type="match status" value="2"/>
</dbReference>
<evidence type="ECO:0000313" key="9">
    <source>
        <dbReference type="EMBL" id="TCT24559.1"/>
    </source>
</evidence>
<sequence length="397" mass="43627">MWFANFFIAGSMTMVLPFLSLYIETFGNYSDEFVQTWAGWIFGITFVTAFLVSPIWGRFGDRYGRKKILVISGSGLAVSVFFMGFVTSVWQLFILRFFMGVFTGFISTSQALISTQTPQHLSGRVLGTLQTGNVSGSLFGPMFGGILADAFGFSLTFKLTSITLAIAAIVVLIGIKEFRLESKGEAKKSYSRKEVLQYILFHPVLIVVMVISLLVQIAHFSIQPILALYVKEIHGLESLAFFSGIAFSITGLGNLLMTRNWGKIADKIGYEKVMVILLVASALVYFPGAFVTNIWQLLILRFLLGVFLGGIIPVRTAYIRQAAPIHIQGEVLGYNTSFRFLGNAAGPAIGGWLSGLYGISSIFFLSSTLLFIGGIVLGVISQKPFRTSRDKSVIRHS</sequence>
<dbReference type="RefSeq" id="WP_132371291.1">
    <property type="nucleotide sequence ID" value="NZ_SMAN01000005.1"/>
</dbReference>
<feature type="transmembrane region" description="Helical" evidence="7">
    <location>
        <begin position="93"/>
        <end position="113"/>
    </location>
</feature>
<evidence type="ECO:0000259" key="8">
    <source>
        <dbReference type="PROSITE" id="PS50850"/>
    </source>
</evidence>
<comment type="subcellular location">
    <subcellularLocation>
        <location evidence="1">Cell membrane</location>
        <topology evidence="1">Multi-pass membrane protein</topology>
    </subcellularLocation>
</comment>